<name>A0A1A6DTV9_9BURK</name>
<evidence type="ECO:0000313" key="1">
    <source>
        <dbReference type="EMBL" id="OBS30298.1"/>
    </source>
</evidence>
<comment type="caution">
    <text evidence="1">The sequence shown here is derived from an EMBL/GenBank/DDBJ whole genome shotgun (WGS) entry which is preliminary data.</text>
</comment>
<organism evidence="1 2">
    <name type="scientific">Tepidimonas fonticaldi</name>
    <dbReference type="NCBI Taxonomy" id="1101373"/>
    <lineage>
        <taxon>Bacteria</taxon>
        <taxon>Pseudomonadati</taxon>
        <taxon>Pseudomonadota</taxon>
        <taxon>Betaproteobacteria</taxon>
        <taxon>Burkholderiales</taxon>
        <taxon>Tepidimonas</taxon>
    </lineage>
</organism>
<protein>
    <submittedName>
        <fullName evidence="1">Uncharacterized protein</fullName>
    </submittedName>
</protein>
<reference evidence="1 2" key="1">
    <citation type="submission" date="2016-06" db="EMBL/GenBank/DDBJ databases">
        <title>Genome sequence of Tepidimonas fonticaldi PL17.</title>
        <authorList>
            <person name="Pinnaka A.K."/>
        </authorList>
    </citation>
    <scope>NUCLEOTIDE SEQUENCE [LARGE SCALE GENOMIC DNA]</scope>
    <source>
        <strain evidence="1 2">PL17</strain>
    </source>
</reference>
<proteinExistence type="predicted"/>
<dbReference type="STRING" id="1101373.A9O67_04430"/>
<dbReference type="RefSeq" id="WP_068608607.1">
    <property type="nucleotide sequence ID" value="NZ_LZDH01000056.1"/>
</dbReference>
<keyword evidence="2" id="KW-1185">Reference proteome</keyword>
<sequence length="78" mass="9218">MEVRTDDQRRYHRVRAVFEEAFELCRPLLDPHQGIAGHALTHHVPLRVREHFPDLTQEEVLVLSVALRAAWTRRRVRG</sequence>
<accession>A0A1A6DTV9</accession>
<gene>
    <name evidence="1" type="ORF">A9O67_04430</name>
</gene>
<dbReference type="AlphaFoldDB" id="A0A1A6DTV9"/>
<dbReference type="OrthoDB" id="9154592at2"/>
<dbReference type="EMBL" id="LZDH01000056">
    <property type="protein sequence ID" value="OBS30298.1"/>
    <property type="molecule type" value="Genomic_DNA"/>
</dbReference>
<dbReference type="Proteomes" id="UP000091969">
    <property type="component" value="Unassembled WGS sequence"/>
</dbReference>
<evidence type="ECO:0000313" key="2">
    <source>
        <dbReference type="Proteomes" id="UP000091969"/>
    </source>
</evidence>